<evidence type="ECO:0000256" key="4">
    <source>
        <dbReference type="ARBA" id="ARBA00049194"/>
    </source>
</evidence>
<accession>A0A2I2KQP8</accession>
<protein>
    <recommendedName>
        <fullName evidence="3">aldehyde dehydrogenase (NAD(+))</fullName>
        <ecNumber evidence="3">1.2.1.3</ecNumber>
    </recommendedName>
</protein>
<dbReference type="PROSITE" id="PS00070">
    <property type="entry name" value="ALDEHYDE_DEHYDR_CYS"/>
    <property type="match status" value="1"/>
</dbReference>
<dbReference type="Proteomes" id="UP000234331">
    <property type="component" value="Unassembled WGS sequence"/>
</dbReference>
<comment type="catalytic activity">
    <reaction evidence="4">
        <text>an aldehyde + NAD(+) + H2O = a carboxylate + NADH + 2 H(+)</text>
        <dbReference type="Rhea" id="RHEA:16185"/>
        <dbReference type="ChEBI" id="CHEBI:15377"/>
        <dbReference type="ChEBI" id="CHEBI:15378"/>
        <dbReference type="ChEBI" id="CHEBI:17478"/>
        <dbReference type="ChEBI" id="CHEBI:29067"/>
        <dbReference type="ChEBI" id="CHEBI:57540"/>
        <dbReference type="ChEBI" id="CHEBI:57945"/>
        <dbReference type="EC" id="1.2.1.3"/>
    </reaction>
</comment>
<dbReference type="AlphaFoldDB" id="A0A2I2KQP8"/>
<evidence type="ECO:0000256" key="7">
    <source>
        <dbReference type="SAM" id="MobiDB-lite"/>
    </source>
</evidence>
<dbReference type="PANTHER" id="PTHR42804:SF1">
    <property type="entry name" value="ALDEHYDE DEHYDROGENASE-RELATED"/>
    <property type="match status" value="1"/>
</dbReference>
<proteinExistence type="inferred from homology"/>
<evidence type="ECO:0000313" key="9">
    <source>
        <dbReference type="EMBL" id="SNQ47979.1"/>
    </source>
</evidence>
<gene>
    <name evidence="9" type="ORF">FRACA_2110012</name>
</gene>
<dbReference type="Pfam" id="PF00171">
    <property type="entry name" value="Aldedh"/>
    <property type="match status" value="1"/>
</dbReference>
<evidence type="ECO:0000259" key="8">
    <source>
        <dbReference type="Pfam" id="PF00171"/>
    </source>
</evidence>
<dbReference type="EC" id="1.2.1.3" evidence="3"/>
<dbReference type="InterPro" id="IPR029510">
    <property type="entry name" value="Ald_DH_CS_GLU"/>
</dbReference>
<dbReference type="InterPro" id="IPR016162">
    <property type="entry name" value="Ald_DH_N"/>
</dbReference>
<evidence type="ECO:0000256" key="2">
    <source>
        <dbReference type="ARBA" id="ARBA00023002"/>
    </source>
</evidence>
<dbReference type="PROSITE" id="PS00687">
    <property type="entry name" value="ALDEHYDE_DEHYDR_GLU"/>
    <property type="match status" value="1"/>
</dbReference>
<dbReference type="InterPro" id="IPR016160">
    <property type="entry name" value="Ald_DH_CS_CYS"/>
</dbReference>
<evidence type="ECO:0000256" key="1">
    <source>
        <dbReference type="ARBA" id="ARBA00009986"/>
    </source>
</evidence>
<dbReference type="FunFam" id="3.40.605.10:FF:000007">
    <property type="entry name" value="NAD/NADP-dependent betaine aldehyde dehydrogenase"/>
    <property type="match status" value="1"/>
</dbReference>
<feature type="active site" evidence="5">
    <location>
        <position position="281"/>
    </location>
</feature>
<dbReference type="GO" id="GO:0004029">
    <property type="term" value="F:aldehyde dehydrogenase (NAD+) activity"/>
    <property type="evidence" value="ECO:0007669"/>
    <property type="project" value="UniProtKB-EC"/>
</dbReference>
<evidence type="ECO:0000256" key="6">
    <source>
        <dbReference type="RuleBase" id="RU003345"/>
    </source>
</evidence>
<feature type="compositionally biased region" description="Low complexity" evidence="7">
    <location>
        <begin position="8"/>
        <end position="17"/>
    </location>
</feature>
<organism evidence="9 10">
    <name type="scientific">Frankia canadensis</name>
    <dbReference type="NCBI Taxonomy" id="1836972"/>
    <lineage>
        <taxon>Bacteria</taxon>
        <taxon>Bacillati</taxon>
        <taxon>Actinomycetota</taxon>
        <taxon>Actinomycetes</taxon>
        <taxon>Frankiales</taxon>
        <taxon>Frankiaceae</taxon>
        <taxon>Frankia</taxon>
    </lineage>
</organism>
<name>A0A2I2KQP8_9ACTN</name>
<dbReference type="OrthoDB" id="3205374at2"/>
<reference evidence="9 10" key="1">
    <citation type="submission" date="2017-06" db="EMBL/GenBank/DDBJ databases">
        <authorList>
            <person name="Kim H.J."/>
            <person name="Triplett B.A."/>
        </authorList>
    </citation>
    <scope>NUCLEOTIDE SEQUENCE [LARGE SCALE GENOMIC DNA]</scope>
    <source>
        <strain evidence="9">FRACA_ARgP5</strain>
    </source>
</reference>
<evidence type="ECO:0000256" key="3">
    <source>
        <dbReference type="ARBA" id="ARBA00024226"/>
    </source>
</evidence>
<dbReference type="EMBL" id="FZMO01000126">
    <property type="protein sequence ID" value="SNQ47979.1"/>
    <property type="molecule type" value="Genomic_DNA"/>
</dbReference>
<keyword evidence="2 6" id="KW-0560">Oxidoreductase</keyword>
<dbReference type="Gene3D" id="3.40.605.10">
    <property type="entry name" value="Aldehyde Dehydrogenase, Chain A, domain 1"/>
    <property type="match status" value="1"/>
</dbReference>
<feature type="region of interest" description="Disordered" evidence="7">
    <location>
        <begin position="1"/>
        <end position="25"/>
    </location>
</feature>
<evidence type="ECO:0000313" key="10">
    <source>
        <dbReference type="Proteomes" id="UP000234331"/>
    </source>
</evidence>
<sequence>MPTPGLTVADPAAASPGAPSPVRPMDAPAAGLSVASGPTVTGHYVDGVLVEGARSGGTPVHDPATGELIGVTGHAGPATVARALAAARAAAPGWAARPLAERMRYLDAWRERLAAAADALTELVVDELGLIPEFARRVHVGRAVGCLEHLGELAEAVLTPRREGTSLVVREPAGVVAAITAWNFPLHMLVSKISSAIALGNTVVIKPSEIKSLAAWAATRLLAQVGLPPGVVNVVGGTGPEVGAALVAHPDVDMISFTGSREVGRSILATTATTITRSVLELGGKNPALLLPDASLDEALPGVLGSCLFNNGQVCGAQSRLIVPRALLAEVEERVAEIVDRTVVGPPRAAGTGLGPVVSAAQQARVSGFIADGLSSGLRLLRGGLGLPEGLPASHHGGYYLRPTVFTDVAAGHRLAQEEIFGPVLTILACDNVDDMVAVANGTRYGLTAAVWSADLDRSIAVARRLNAGQVVVNGGAFNLAAPYGGVRESGNGREHGREGLAELTEVKSLQLPA</sequence>
<dbReference type="Gene3D" id="3.40.309.10">
    <property type="entry name" value="Aldehyde Dehydrogenase, Chain A, domain 2"/>
    <property type="match status" value="1"/>
</dbReference>
<dbReference type="RefSeq" id="WP_101831741.1">
    <property type="nucleotide sequence ID" value="NZ_FZMO01000126.1"/>
</dbReference>
<dbReference type="PANTHER" id="PTHR42804">
    <property type="entry name" value="ALDEHYDE DEHYDROGENASE"/>
    <property type="match status" value="1"/>
</dbReference>
<feature type="domain" description="Aldehyde dehydrogenase" evidence="8">
    <location>
        <begin position="58"/>
        <end position="509"/>
    </location>
</feature>
<comment type="similarity">
    <text evidence="1 6">Belongs to the aldehyde dehydrogenase family.</text>
</comment>
<dbReference type="InterPro" id="IPR016161">
    <property type="entry name" value="Ald_DH/histidinol_DH"/>
</dbReference>
<dbReference type="SUPFAM" id="SSF53720">
    <property type="entry name" value="ALDH-like"/>
    <property type="match status" value="1"/>
</dbReference>
<dbReference type="InterPro" id="IPR016163">
    <property type="entry name" value="Ald_DH_C"/>
</dbReference>
<evidence type="ECO:0000256" key="5">
    <source>
        <dbReference type="PROSITE-ProRule" id="PRU10007"/>
    </source>
</evidence>
<dbReference type="InterPro" id="IPR015590">
    <property type="entry name" value="Aldehyde_DH_dom"/>
</dbReference>
<keyword evidence="10" id="KW-1185">Reference proteome</keyword>